<keyword evidence="1" id="KW-0479">Metal-binding</keyword>
<keyword evidence="6" id="KW-1185">Reference proteome</keyword>
<dbReference type="Gene3D" id="3.20.20.370">
    <property type="entry name" value="Glycoside hydrolase/deacetylase"/>
    <property type="match status" value="1"/>
</dbReference>
<keyword evidence="2" id="KW-0378">Hydrolase</keyword>
<dbReference type="GO" id="GO:0016810">
    <property type="term" value="F:hydrolase activity, acting on carbon-nitrogen (but not peptide) bonds"/>
    <property type="evidence" value="ECO:0007669"/>
    <property type="project" value="InterPro"/>
</dbReference>
<feature type="region of interest" description="Disordered" evidence="3">
    <location>
        <begin position="1"/>
        <end position="107"/>
    </location>
</feature>
<evidence type="ECO:0000259" key="4">
    <source>
        <dbReference type="PROSITE" id="PS51677"/>
    </source>
</evidence>
<dbReference type="InterPro" id="IPR011330">
    <property type="entry name" value="Glyco_hydro/deAcase_b/a-brl"/>
</dbReference>
<feature type="domain" description="NodB homology" evidence="4">
    <location>
        <begin position="130"/>
        <end position="310"/>
    </location>
</feature>
<proteinExistence type="predicted"/>
<feature type="compositionally biased region" description="Polar residues" evidence="3">
    <location>
        <begin position="46"/>
        <end position="80"/>
    </location>
</feature>
<dbReference type="SUPFAM" id="SSF88713">
    <property type="entry name" value="Glycoside hydrolase/deacetylase"/>
    <property type="match status" value="1"/>
</dbReference>
<sequence length="329" mass="35475">MLLALTGCGASSNTKTAVNNQTNEASTGPGSTNTTTGNANANTKSEANQNAANTSQNGNDTKQSATNQSNNGEPGTTASDNKGAETTTNTTPADTNQTDTPAVTEAPQKLYRMNKVYSFVPIDKNTTTGKVVLLTFDDGPKADKTVTALLDTLDKHKAKAIFFVNGYRVKAHPELLKKIADRGQTIGNHSWDHIDLKKESEASVKKQIGDVQQIVKDVIGKEPVFFRPPFGNGNTFVKSVVRDHGMLYMTWSNGSLDWDASTKDKPDKVIANVLDQLHPGVNILMHELPWTTDALDTLLTKLEEKGYGFIDPDTIDLELTSPPAAQTAK</sequence>
<dbReference type="AlphaFoldDB" id="A0A3S9AD88"/>
<evidence type="ECO:0000256" key="2">
    <source>
        <dbReference type="ARBA" id="ARBA00022801"/>
    </source>
</evidence>
<reference evidence="6" key="1">
    <citation type="submission" date="2018-12" db="EMBL/GenBank/DDBJ databases">
        <title>Genome sequence of Peanibacillus sp.</title>
        <authorList>
            <person name="Subramani G."/>
            <person name="Srinivasan S."/>
            <person name="Kim M.K."/>
        </authorList>
    </citation>
    <scope>NUCLEOTIDE SEQUENCE [LARGE SCALE GENOMIC DNA]</scope>
    <source>
        <strain evidence="6">18JY67-1</strain>
    </source>
</reference>
<dbReference type="PANTHER" id="PTHR10587">
    <property type="entry name" value="GLYCOSYL TRANSFERASE-RELATED"/>
    <property type="match status" value="1"/>
</dbReference>
<dbReference type="InterPro" id="IPR050248">
    <property type="entry name" value="Polysacc_deacetylase_ArnD"/>
</dbReference>
<dbReference type="CDD" id="cd10917">
    <property type="entry name" value="CE4_NodB_like_6s_7s"/>
    <property type="match status" value="1"/>
</dbReference>
<dbReference type="GO" id="GO:0046872">
    <property type="term" value="F:metal ion binding"/>
    <property type="evidence" value="ECO:0007669"/>
    <property type="project" value="UniProtKB-KW"/>
</dbReference>
<feature type="compositionally biased region" description="Low complexity" evidence="3">
    <location>
        <begin position="86"/>
        <end position="102"/>
    </location>
</feature>
<organism evidence="5 6">
    <name type="scientific">Paenibacillus albus</name>
    <dbReference type="NCBI Taxonomy" id="2495582"/>
    <lineage>
        <taxon>Bacteria</taxon>
        <taxon>Bacillati</taxon>
        <taxon>Bacillota</taxon>
        <taxon>Bacilli</taxon>
        <taxon>Bacillales</taxon>
        <taxon>Paenibacillaceae</taxon>
        <taxon>Paenibacillus</taxon>
    </lineage>
</organism>
<dbReference type="GO" id="GO:0005975">
    <property type="term" value="P:carbohydrate metabolic process"/>
    <property type="evidence" value="ECO:0007669"/>
    <property type="project" value="InterPro"/>
</dbReference>
<dbReference type="GO" id="GO:0016020">
    <property type="term" value="C:membrane"/>
    <property type="evidence" value="ECO:0007669"/>
    <property type="project" value="TreeGrafter"/>
</dbReference>
<feature type="compositionally biased region" description="Polar residues" evidence="3">
    <location>
        <begin position="9"/>
        <end position="24"/>
    </location>
</feature>
<dbReference type="Pfam" id="PF01522">
    <property type="entry name" value="Polysacc_deac_1"/>
    <property type="match status" value="1"/>
</dbReference>
<dbReference type="EMBL" id="CP034437">
    <property type="protein sequence ID" value="AZN43713.1"/>
    <property type="molecule type" value="Genomic_DNA"/>
</dbReference>
<accession>A0A3S9AD88</accession>
<name>A0A3S9AD88_9BACL</name>
<dbReference type="Proteomes" id="UP000272528">
    <property type="component" value="Chromosome"/>
</dbReference>
<evidence type="ECO:0000256" key="1">
    <source>
        <dbReference type="ARBA" id="ARBA00022723"/>
    </source>
</evidence>
<dbReference type="PANTHER" id="PTHR10587:SF133">
    <property type="entry name" value="CHITIN DEACETYLASE 1-RELATED"/>
    <property type="match status" value="1"/>
</dbReference>
<feature type="compositionally biased region" description="Low complexity" evidence="3">
    <location>
        <begin position="25"/>
        <end position="45"/>
    </location>
</feature>
<evidence type="ECO:0000256" key="3">
    <source>
        <dbReference type="SAM" id="MobiDB-lite"/>
    </source>
</evidence>
<gene>
    <name evidence="5" type="ORF">EJC50_14275</name>
</gene>
<protein>
    <submittedName>
        <fullName evidence="5">Polysaccharide deacetylase family protein</fullName>
    </submittedName>
</protein>
<evidence type="ECO:0000313" key="5">
    <source>
        <dbReference type="EMBL" id="AZN43713.1"/>
    </source>
</evidence>
<dbReference type="KEGG" id="palb:EJC50_14275"/>
<dbReference type="InterPro" id="IPR002509">
    <property type="entry name" value="NODB_dom"/>
</dbReference>
<dbReference type="OrthoDB" id="9806342at2"/>
<evidence type="ECO:0000313" key="6">
    <source>
        <dbReference type="Proteomes" id="UP000272528"/>
    </source>
</evidence>
<dbReference type="PROSITE" id="PS51677">
    <property type="entry name" value="NODB"/>
    <property type="match status" value="1"/>
</dbReference>